<evidence type="ECO:0000256" key="3">
    <source>
        <dbReference type="ARBA" id="ARBA00023029"/>
    </source>
</evidence>
<proteinExistence type="inferred from homology"/>
<dbReference type="RefSeq" id="WP_109571647.1">
    <property type="nucleotide sequence ID" value="NZ_UHJL01000001.1"/>
</dbReference>
<protein>
    <submittedName>
        <fullName evidence="9">Topoisomerase-4 subunit A</fullName>
    </submittedName>
</protein>
<dbReference type="GO" id="GO:0005737">
    <property type="term" value="C:cytoplasm"/>
    <property type="evidence" value="ECO:0007669"/>
    <property type="project" value="TreeGrafter"/>
</dbReference>
<evidence type="ECO:0000259" key="8">
    <source>
        <dbReference type="PROSITE" id="PS52040"/>
    </source>
</evidence>
<dbReference type="InterPro" id="IPR013758">
    <property type="entry name" value="Topo_IIA_A/C_ab"/>
</dbReference>
<feature type="region of interest" description="Disordered" evidence="7">
    <location>
        <begin position="824"/>
        <end position="846"/>
    </location>
</feature>
<evidence type="ECO:0000256" key="2">
    <source>
        <dbReference type="ARBA" id="ARBA00008263"/>
    </source>
</evidence>
<dbReference type="PANTHER" id="PTHR43493">
    <property type="entry name" value="DNA GYRASE/TOPOISOMERASE SUBUNIT A"/>
    <property type="match status" value="1"/>
</dbReference>
<dbReference type="PROSITE" id="PS52040">
    <property type="entry name" value="TOPO_IIA"/>
    <property type="match status" value="1"/>
</dbReference>
<keyword evidence="3 6" id="KW-0799">Topoisomerase</keyword>
<dbReference type="InterPro" id="IPR050220">
    <property type="entry name" value="Type_II_DNA_Topoisomerases"/>
</dbReference>
<keyword evidence="4 6" id="KW-0238">DNA-binding</keyword>
<comment type="similarity">
    <text evidence="2">Belongs to the type II topoisomerase GyrA/ParC subunit family.</text>
</comment>
<dbReference type="AlphaFoldDB" id="A0A380RTC5"/>
<evidence type="ECO:0000313" key="9">
    <source>
        <dbReference type="EMBL" id="SUQ18790.1"/>
    </source>
</evidence>
<keyword evidence="5 6" id="KW-0413">Isomerase</keyword>
<dbReference type="NCBIfam" id="NF009397">
    <property type="entry name" value="PRK12758.1"/>
    <property type="match status" value="1"/>
</dbReference>
<accession>A0A380RTC5</accession>
<dbReference type="Pfam" id="PF00521">
    <property type="entry name" value="DNA_topoisoIV"/>
    <property type="match status" value="1"/>
</dbReference>
<feature type="compositionally biased region" description="Low complexity" evidence="7">
    <location>
        <begin position="827"/>
        <end position="846"/>
    </location>
</feature>
<evidence type="ECO:0000256" key="7">
    <source>
        <dbReference type="SAM" id="MobiDB-lite"/>
    </source>
</evidence>
<gene>
    <name evidence="9" type="ORF">SAMN05661053_0009</name>
</gene>
<sequence>MNQETPDTTLGLSNVNHLERLYDGWFLDYASYVILDRAVPYFEDGLKPVQRRILHSMFENHDGRYQKVATIVGRTMAYHPHGDASIGDALVGLGQKNLLIDTQGNWGNPYTGDRAAAPRYIEGRLTPFAVDVVFNPETTEWIPSYDGRSEEPVTLPVKFPLLLAQGVDGIAVGLSTSILPHNFRELCEASIACLRGKKFTLYPDFFTGGIIDVSDYNDGQRGGKVKVRAKIEKVDNKTLAIREIPYGTTTVSLIESIVKANDKGKIKIKHVDDNTSQGVEILVHLQPGTDPQVAIDALYAFTDCEKSLSPCTCVIIDKHPKFVGVSDILKLNTEHTVKLLEWELANELKHLEDKWHMTTLEKIFIEKEVYEVIKKAKDREQIIRLVREGLTPYLKRLHRQTVTDEEIGKLIEIPIRRISHYDREKADQLLQELEENIAKCKYNQEHIIDYAVNHFKNILKKYGEGKERRTQIAEFGKVNAVHVALANQKLYVNRKEGFVGTGMKKEEYLFDVSEYDDLIVFKADGSFKVVKVSDKDFVGKDIILVEKFNKDDERHIYNVIHQDGKDGYAYIKRFNVGGVTRDKDYYMGKNKPGSKILYMSSNMNGEAEVVEVILKPRPRIKLNFEVDFSEVEVKGRGAIGNIVSKYPVKTVKRLRKGVSTLGARVLYFDAPSGIVSTQKKGDCLGEFGENDKLLIIKQDGSARVHTMADPILVGSNIKYLHKYDPAQVFTVLYFEGSNFNYMVKRFNLEGCPMTTEFSVVSDHKDTKLIELFATDDARELMEYQVGREVQKEELDLTEIAEVKGYKALGSKFTAKKIKRVSRISPADPFSDGSGESEGSSEDPSLF</sequence>
<evidence type="ECO:0000256" key="5">
    <source>
        <dbReference type="ARBA" id="ARBA00023235"/>
    </source>
</evidence>
<evidence type="ECO:0000256" key="1">
    <source>
        <dbReference type="ARBA" id="ARBA00000185"/>
    </source>
</evidence>
<dbReference type="Proteomes" id="UP000255423">
    <property type="component" value="Unassembled WGS sequence"/>
</dbReference>
<dbReference type="GO" id="GO:0003677">
    <property type="term" value="F:DNA binding"/>
    <property type="evidence" value="ECO:0007669"/>
    <property type="project" value="UniProtKB-UniRule"/>
</dbReference>
<dbReference type="SMART" id="SM00434">
    <property type="entry name" value="TOP4c"/>
    <property type="match status" value="1"/>
</dbReference>
<feature type="active site" description="O-(5'-phospho-DNA)-tyrosine intermediate" evidence="6">
    <location>
        <position position="120"/>
    </location>
</feature>
<organism evidence="9 10">
    <name type="scientific">Fibrobacter succinogenes</name>
    <name type="common">Bacteroides succinogenes</name>
    <dbReference type="NCBI Taxonomy" id="833"/>
    <lineage>
        <taxon>Bacteria</taxon>
        <taxon>Pseudomonadati</taxon>
        <taxon>Fibrobacterota</taxon>
        <taxon>Fibrobacteria</taxon>
        <taxon>Fibrobacterales</taxon>
        <taxon>Fibrobacteraceae</taxon>
        <taxon>Fibrobacter</taxon>
    </lineage>
</organism>
<evidence type="ECO:0000256" key="6">
    <source>
        <dbReference type="PROSITE-ProRule" id="PRU01384"/>
    </source>
</evidence>
<dbReference type="EMBL" id="UHJL01000001">
    <property type="protein sequence ID" value="SUQ18790.1"/>
    <property type="molecule type" value="Genomic_DNA"/>
</dbReference>
<dbReference type="Gene3D" id="3.30.1360.40">
    <property type="match status" value="1"/>
</dbReference>
<evidence type="ECO:0000313" key="10">
    <source>
        <dbReference type="Proteomes" id="UP000255423"/>
    </source>
</evidence>
<dbReference type="Gene3D" id="3.90.199.10">
    <property type="entry name" value="Topoisomerase II, domain 5"/>
    <property type="match status" value="1"/>
</dbReference>
<dbReference type="InterPro" id="IPR013760">
    <property type="entry name" value="Topo_IIA-like_dom_sf"/>
</dbReference>
<evidence type="ECO:0000256" key="4">
    <source>
        <dbReference type="ARBA" id="ARBA00023125"/>
    </source>
</evidence>
<dbReference type="PANTHER" id="PTHR43493:SF5">
    <property type="entry name" value="DNA GYRASE SUBUNIT A, CHLOROPLASTIC_MITOCHONDRIAL"/>
    <property type="match status" value="1"/>
</dbReference>
<dbReference type="Gene3D" id="1.10.268.10">
    <property type="entry name" value="Topoisomerase, domain 3"/>
    <property type="match status" value="1"/>
</dbReference>
<dbReference type="GO" id="GO:0003918">
    <property type="term" value="F:DNA topoisomerase type II (double strand cut, ATP-hydrolyzing) activity"/>
    <property type="evidence" value="ECO:0007669"/>
    <property type="project" value="UniProtKB-EC"/>
</dbReference>
<dbReference type="GO" id="GO:0005524">
    <property type="term" value="F:ATP binding"/>
    <property type="evidence" value="ECO:0007669"/>
    <property type="project" value="InterPro"/>
</dbReference>
<comment type="catalytic activity">
    <reaction evidence="1 6">
        <text>ATP-dependent breakage, passage and rejoining of double-stranded DNA.</text>
        <dbReference type="EC" id="5.6.2.2"/>
    </reaction>
</comment>
<reference evidence="9 10" key="1">
    <citation type="submission" date="2017-08" db="EMBL/GenBank/DDBJ databases">
        <authorList>
            <person name="de Groot N.N."/>
        </authorList>
    </citation>
    <scope>NUCLEOTIDE SEQUENCE [LARGE SCALE GENOMIC DNA]</scope>
    <source>
        <strain evidence="9 10">HM2</strain>
    </source>
</reference>
<dbReference type="GO" id="GO:0009330">
    <property type="term" value="C:DNA topoisomerase type II (double strand cut, ATP-hydrolyzing) complex"/>
    <property type="evidence" value="ECO:0007669"/>
    <property type="project" value="TreeGrafter"/>
</dbReference>
<dbReference type="SUPFAM" id="SSF56719">
    <property type="entry name" value="Type II DNA topoisomerase"/>
    <property type="match status" value="1"/>
</dbReference>
<name>A0A380RTC5_FIBSU</name>
<dbReference type="InterPro" id="IPR002205">
    <property type="entry name" value="Topo_IIA_dom_A"/>
</dbReference>
<dbReference type="GO" id="GO:0006265">
    <property type="term" value="P:DNA topological change"/>
    <property type="evidence" value="ECO:0007669"/>
    <property type="project" value="UniProtKB-UniRule"/>
</dbReference>
<dbReference type="InterPro" id="IPR013757">
    <property type="entry name" value="Topo_IIA_A_a_sf"/>
</dbReference>
<dbReference type="NCBIfam" id="NF007209">
    <property type="entry name" value="PRK09631.1"/>
    <property type="match status" value="1"/>
</dbReference>
<feature type="domain" description="Topo IIA-type catalytic" evidence="8">
    <location>
        <begin position="39"/>
        <end position="490"/>
    </location>
</feature>